<comment type="caution">
    <text evidence="1">The sequence shown here is derived from an EMBL/GenBank/DDBJ whole genome shotgun (WGS) entry which is preliminary data.</text>
</comment>
<evidence type="ECO:0000313" key="2">
    <source>
        <dbReference type="Proteomes" id="UP001162060"/>
    </source>
</evidence>
<dbReference type="Proteomes" id="UP001162060">
    <property type="component" value="Unassembled WGS sequence"/>
</dbReference>
<organism evidence="1 2">
    <name type="scientific">Peronospora matthiolae</name>
    <dbReference type="NCBI Taxonomy" id="2874970"/>
    <lineage>
        <taxon>Eukaryota</taxon>
        <taxon>Sar</taxon>
        <taxon>Stramenopiles</taxon>
        <taxon>Oomycota</taxon>
        <taxon>Peronosporomycetes</taxon>
        <taxon>Peronosporales</taxon>
        <taxon>Peronosporaceae</taxon>
        <taxon>Peronospora</taxon>
    </lineage>
</organism>
<protein>
    <submittedName>
        <fullName evidence="1">Uncharacterized protein</fullName>
    </submittedName>
</protein>
<gene>
    <name evidence="1" type="ORF">PM001_LOCUS28602</name>
</gene>
<evidence type="ECO:0000313" key="1">
    <source>
        <dbReference type="EMBL" id="CAK7943452.1"/>
    </source>
</evidence>
<dbReference type="EMBL" id="CAKLBY020000302">
    <property type="protein sequence ID" value="CAK7943452.1"/>
    <property type="molecule type" value="Genomic_DNA"/>
</dbReference>
<dbReference type="AlphaFoldDB" id="A0AAV1VAT2"/>
<sequence length="128" mass="13941">MRGCIKFGEPSLTANTLDVVDEGIPFLHQGFAVPNTATIVPPIFRERIGEELFLRTDSFCAEIRRANLPAIEQRDSIPFGSRAGQPVQLIGWRHPWRLHLGSVAQDIPVPGLLIGASMSTGTSVTPIP</sequence>
<name>A0AAV1VAT2_9STRA</name>
<accession>A0AAV1VAT2</accession>
<proteinExistence type="predicted"/>
<reference evidence="1" key="1">
    <citation type="submission" date="2024-01" db="EMBL/GenBank/DDBJ databases">
        <authorList>
            <person name="Webb A."/>
        </authorList>
    </citation>
    <scope>NUCLEOTIDE SEQUENCE</scope>
    <source>
        <strain evidence="1">Pm1</strain>
    </source>
</reference>